<evidence type="ECO:0000313" key="8">
    <source>
        <dbReference type="EMBL" id="NME69824.1"/>
    </source>
</evidence>
<dbReference type="Proteomes" id="UP000576082">
    <property type="component" value="Unassembled WGS sequence"/>
</dbReference>
<dbReference type="GO" id="GO:0015562">
    <property type="term" value="F:efflux transmembrane transporter activity"/>
    <property type="evidence" value="ECO:0007669"/>
    <property type="project" value="InterPro"/>
</dbReference>
<keyword evidence="6" id="KW-0175">Coiled coil</keyword>
<gene>
    <name evidence="8" type="ORF">HHU12_17745</name>
</gene>
<evidence type="ECO:0000256" key="3">
    <source>
        <dbReference type="ARBA" id="ARBA00022692"/>
    </source>
</evidence>
<evidence type="ECO:0000313" key="9">
    <source>
        <dbReference type="Proteomes" id="UP000576082"/>
    </source>
</evidence>
<evidence type="ECO:0000256" key="6">
    <source>
        <dbReference type="SAM" id="Coils"/>
    </source>
</evidence>
<dbReference type="InterPro" id="IPR051906">
    <property type="entry name" value="TolC-like"/>
</dbReference>
<accession>A0A7X9XAP2</accession>
<organism evidence="8 9">
    <name type="scientific">Flammeovirga aprica JL-4</name>
    <dbReference type="NCBI Taxonomy" id="694437"/>
    <lineage>
        <taxon>Bacteria</taxon>
        <taxon>Pseudomonadati</taxon>
        <taxon>Bacteroidota</taxon>
        <taxon>Cytophagia</taxon>
        <taxon>Cytophagales</taxon>
        <taxon>Flammeovirgaceae</taxon>
        <taxon>Flammeovirga</taxon>
    </lineage>
</organism>
<feature type="coiled-coil region" evidence="6">
    <location>
        <begin position="300"/>
        <end position="345"/>
    </location>
</feature>
<keyword evidence="3" id="KW-0812">Transmembrane</keyword>
<sequence>MRNIITLLLLLFSVAVKAQNPFLDSYIETALENNFGVQSKAQNIQAVASEKEMIKGEATSNLDLMYGYGVAPIETRNGPIDHKLSAGVMLPWFGTRSKKYDVVNFKVEKAQQQKQQTENTVKYTVRALYFQMLQNKKDLFSARRNFEILKTFESIALTQYENAKGSLVDVLRVQMQIEEAENKINDLTADSTLFHQQFALVLNHQVDAIELSEQFNFQSDSTAFLEQNPKLLELDATQKVVNAEIQSVTKEASPKIKVALEYSMIGNTQMQSDNSGNNAVMPMIGLSIPVFNSKKYNGKKEQLALNNQTLQLQKQELQNVLQTEFLKAENQKSDAERAIRLMDQQISKVDQAIKIQREVYTVGNNSQGSAFIELLRLQMQRLDFQFEIHKAEQSKHTALAKIDFLRGV</sequence>
<feature type="chain" id="PRO_5031167058" evidence="7">
    <location>
        <begin position="19"/>
        <end position="408"/>
    </location>
</feature>
<evidence type="ECO:0000256" key="7">
    <source>
        <dbReference type="SAM" id="SignalP"/>
    </source>
</evidence>
<keyword evidence="7" id="KW-0732">Signal</keyword>
<keyword evidence="4" id="KW-0472">Membrane</keyword>
<keyword evidence="2" id="KW-1134">Transmembrane beta strand</keyword>
<evidence type="ECO:0000256" key="5">
    <source>
        <dbReference type="ARBA" id="ARBA00023237"/>
    </source>
</evidence>
<dbReference type="PANTHER" id="PTHR30026:SF20">
    <property type="entry name" value="OUTER MEMBRANE PROTEIN TOLC"/>
    <property type="match status" value="1"/>
</dbReference>
<dbReference type="AlphaFoldDB" id="A0A7X9XAP2"/>
<feature type="coiled-coil region" evidence="6">
    <location>
        <begin position="170"/>
        <end position="197"/>
    </location>
</feature>
<dbReference type="SUPFAM" id="SSF56954">
    <property type="entry name" value="Outer membrane efflux proteins (OEP)"/>
    <property type="match status" value="1"/>
</dbReference>
<reference evidence="8 9" key="1">
    <citation type="submission" date="2020-04" db="EMBL/GenBank/DDBJ databases">
        <title>Flammeovirga sp. SR4, a novel species isolated from seawater.</title>
        <authorList>
            <person name="Wang X."/>
        </authorList>
    </citation>
    <scope>NUCLEOTIDE SEQUENCE [LARGE SCALE GENOMIC DNA]</scope>
    <source>
        <strain evidence="8 9">ATCC 23126</strain>
    </source>
</reference>
<evidence type="ECO:0000256" key="2">
    <source>
        <dbReference type="ARBA" id="ARBA00022452"/>
    </source>
</evidence>
<evidence type="ECO:0000256" key="1">
    <source>
        <dbReference type="ARBA" id="ARBA00004442"/>
    </source>
</evidence>
<dbReference type="PANTHER" id="PTHR30026">
    <property type="entry name" value="OUTER MEMBRANE PROTEIN TOLC"/>
    <property type="match status" value="1"/>
</dbReference>
<name>A0A7X9XAP2_9BACT</name>
<comment type="caution">
    <text evidence="8">The sequence shown here is derived from an EMBL/GenBank/DDBJ whole genome shotgun (WGS) entry which is preliminary data.</text>
</comment>
<evidence type="ECO:0000256" key="4">
    <source>
        <dbReference type="ARBA" id="ARBA00023136"/>
    </source>
</evidence>
<dbReference type="GO" id="GO:0009279">
    <property type="term" value="C:cell outer membrane"/>
    <property type="evidence" value="ECO:0007669"/>
    <property type="project" value="UniProtKB-SubCell"/>
</dbReference>
<proteinExistence type="predicted"/>
<dbReference type="GO" id="GO:0015288">
    <property type="term" value="F:porin activity"/>
    <property type="evidence" value="ECO:0007669"/>
    <property type="project" value="TreeGrafter"/>
</dbReference>
<dbReference type="RefSeq" id="WP_169658080.1">
    <property type="nucleotide sequence ID" value="NZ_JABANE010000049.1"/>
</dbReference>
<comment type="subcellular location">
    <subcellularLocation>
        <location evidence="1">Cell outer membrane</location>
    </subcellularLocation>
</comment>
<keyword evidence="5" id="KW-0998">Cell outer membrane</keyword>
<protein>
    <submittedName>
        <fullName evidence="8">TolC family protein</fullName>
    </submittedName>
</protein>
<dbReference type="EMBL" id="JABANE010000049">
    <property type="protein sequence ID" value="NME69824.1"/>
    <property type="molecule type" value="Genomic_DNA"/>
</dbReference>
<feature type="signal peptide" evidence="7">
    <location>
        <begin position="1"/>
        <end position="18"/>
    </location>
</feature>
<dbReference type="Gene3D" id="1.20.1600.10">
    <property type="entry name" value="Outer membrane efflux proteins (OEP)"/>
    <property type="match status" value="1"/>
</dbReference>
<keyword evidence="9" id="KW-1185">Reference proteome</keyword>
<dbReference type="GO" id="GO:1990281">
    <property type="term" value="C:efflux pump complex"/>
    <property type="evidence" value="ECO:0007669"/>
    <property type="project" value="TreeGrafter"/>
</dbReference>